<feature type="compositionally biased region" description="Polar residues" evidence="1">
    <location>
        <begin position="634"/>
        <end position="646"/>
    </location>
</feature>
<feature type="region of interest" description="Disordered" evidence="1">
    <location>
        <begin position="623"/>
        <end position="646"/>
    </location>
</feature>
<dbReference type="Proteomes" id="UP000688137">
    <property type="component" value="Unassembled WGS sequence"/>
</dbReference>
<name>A0A8S1P094_PARPR</name>
<evidence type="ECO:0000313" key="2">
    <source>
        <dbReference type="EMBL" id="CAD8096006.1"/>
    </source>
</evidence>
<gene>
    <name evidence="2" type="ORF">PPRIM_AZ9-3.1.T1000046</name>
</gene>
<dbReference type="PANTHER" id="PTHR21467:SF0">
    <property type="entry name" value="SERINE_THREONINE-PROTEIN PHOSPHATASE 4 REGULATORY SUBUNIT 4"/>
    <property type="match status" value="1"/>
</dbReference>
<accession>A0A8S1P094</accession>
<dbReference type="PANTHER" id="PTHR21467">
    <property type="entry name" value="PROTEIN PHOSPHATASE 4 REGULATORY SUBUNIT 4 PPP4R4"/>
    <property type="match status" value="1"/>
</dbReference>
<keyword evidence="3" id="KW-1185">Reference proteome</keyword>
<dbReference type="OMA" id="HIRIASC"/>
<sequence length="704" mass="82685">MNFTINEIRRSGTHTDEELNQLTLDENMGELRRAQYILQRGHPIQKYAIYSNIHRLFKVSGFSLLFPIINEDLVKQDEDTIAIATKELLLIAKQMKEKEQQLLLNQTIHFMKNYNLKLAEGWFELFEMLYCCDIHNSIKLIDELTDIEAETHLRQRGARLLQYIPQIERIQLLCMDKDPQVRFEIVKTIQIVYCTFTPEKFSTYLQMKIFELIYDYEVQVRMAAIEMFFMVQSHLQDREKMITKQFFEFLSSQNVQIITIMSRICGKVLMEIMDVKPDIQKFLKVFISFADNTNEEYRINFAYNFPAILQILKGECYDQLKETYLKLMQFDTSIQVRNLLLASIPDVISTLKIHKTQSLIPLIRKMLDNPIIQYNLYSIIYALWPSFDQQEQLILSKMLVNDILIDLVKQLNCKASIMLLEQLLKLHEFFQQCDAYLLLLSPLQNLLSADSSNIRTLAAQNIAYLAYHDQSINSQMINQCMNSHKFRMRICYIDFISQTIDLCSKRYFHVNNFINILVLSQDKIFDVRIKLSRIMKKIQTIILDNDETACIQYDQAIKHLSREPIINEILKQNELLQISFGDDLLKEQKEHLCFARISADDIDAIEKNEHTGSISPFIIKSKNGYGHSRKRSSVTRQPVNRSQPNASFTQKLTQIQTKYNPIKISEDMSRRTSVPPVPGRKLQLTLKPTNTQFKPKLNQQRLRK</sequence>
<dbReference type="AlphaFoldDB" id="A0A8S1P094"/>
<evidence type="ECO:0000313" key="3">
    <source>
        <dbReference type="Proteomes" id="UP000688137"/>
    </source>
</evidence>
<evidence type="ECO:0000256" key="1">
    <source>
        <dbReference type="SAM" id="MobiDB-lite"/>
    </source>
</evidence>
<organism evidence="2 3">
    <name type="scientific">Paramecium primaurelia</name>
    <dbReference type="NCBI Taxonomy" id="5886"/>
    <lineage>
        <taxon>Eukaryota</taxon>
        <taxon>Sar</taxon>
        <taxon>Alveolata</taxon>
        <taxon>Ciliophora</taxon>
        <taxon>Intramacronucleata</taxon>
        <taxon>Oligohymenophorea</taxon>
        <taxon>Peniculida</taxon>
        <taxon>Parameciidae</taxon>
        <taxon>Paramecium</taxon>
    </lineage>
</organism>
<dbReference type="EMBL" id="CAJJDM010000103">
    <property type="protein sequence ID" value="CAD8096006.1"/>
    <property type="molecule type" value="Genomic_DNA"/>
</dbReference>
<dbReference type="InterPro" id="IPR039918">
    <property type="entry name" value="PPP4R4"/>
</dbReference>
<reference evidence="2" key="1">
    <citation type="submission" date="2021-01" db="EMBL/GenBank/DDBJ databases">
        <authorList>
            <consortium name="Genoscope - CEA"/>
            <person name="William W."/>
        </authorList>
    </citation>
    <scope>NUCLEOTIDE SEQUENCE</scope>
</reference>
<comment type="caution">
    <text evidence="2">The sequence shown here is derived from an EMBL/GenBank/DDBJ whole genome shotgun (WGS) entry which is preliminary data.</text>
</comment>
<proteinExistence type="predicted"/>
<protein>
    <submittedName>
        <fullName evidence="2">Uncharacterized protein</fullName>
    </submittedName>
</protein>